<dbReference type="PANTHER" id="PTHR43734:SF1">
    <property type="entry name" value="PHYTOENE DESATURASE"/>
    <property type="match status" value="1"/>
</dbReference>
<comment type="caution">
    <text evidence="6">The sequence shown here is derived from an EMBL/GenBank/DDBJ whole genome shotgun (WGS) entry which is preliminary data.</text>
</comment>
<reference evidence="6" key="1">
    <citation type="journal article" date="2014" name="Int. J. Syst. Evol. Microbiol.">
        <title>Complete genome sequence of Corynebacterium casei LMG S-19264T (=DSM 44701T), isolated from a smear-ripened cheese.</title>
        <authorList>
            <consortium name="US DOE Joint Genome Institute (JGI-PGF)"/>
            <person name="Walter F."/>
            <person name="Albersmeier A."/>
            <person name="Kalinowski J."/>
            <person name="Ruckert C."/>
        </authorList>
    </citation>
    <scope>NUCLEOTIDE SEQUENCE</scope>
    <source>
        <strain evidence="6">CGMCC 4.7306</strain>
    </source>
</reference>
<keyword evidence="2 4" id="KW-0125">Carotenoid biosynthesis</keyword>
<evidence type="ECO:0000313" key="6">
    <source>
        <dbReference type="EMBL" id="GGL61751.1"/>
    </source>
</evidence>
<dbReference type="Pfam" id="PF01593">
    <property type="entry name" value="Amino_oxidase"/>
    <property type="match status" value="1"/>
</dbReference>
<comment type="similarity">
    <text evidence="4">Belongs to the carotenoid/retinoid oxidoreductase family.</text>
</comment>
<keyword evidence="7" id="KW-1185">Reference proteome</keyword>
<dbReference type="InterPro" id="IPR036188">
    <property type="entry name" value="FAD/NAD-bd_sf"/>
</dbReference>
<dbReference type="RefSeq" id="WP_188895126.1">
    <property type="nucleotide sequence ID" value="NZ_BMMZ01000004.1"/>
</dbReference>
<dbReference type="PANTHER" id="PTHR43734">
    <property type="entry name" value="PHYTOENE DESATURASE"/>
    <property type="match status" value="1"/>
</dbReference>
<evidence type="ECO:0000259" key="5">
    <source>
        <dbReference type="Pfam" id="PF01593"/>
    </source>
</evidence>
<dbReference type="Gene3D" id="3.50.50.60">
    <property type="entry name" value="FAD/NAD(P)-binding domain"/>
    <property type="match status" value="2"/>
</dbReference>
<evidence type="ECO:0000256" key="1">
    <source>
        <dbReference type="ARBA" id="ARBA00004829"/>
    </source>
</evidence>
<dbReference type="InterPro" id="IPR002937">
    <property type="entry name" value="Amino_oxidase"/>
</dbReference>
<feature type="domain" description="Amine oxidase" evidence="5">
    <location>
        <begin position="11"/>
        <end position="483"/>
    </location>
</feature>
<dbReference type="GO" id="GO:0016491">
    <property type="term" value="F:oxidoreductase activity"/>
    <property type="evidence" value="ECO:0007669"/>
    <property type="project" value="UniProtKB-KW"/>
</dbReference>
<dbReference type="GO" id="GO:0016117">
    <property type="term" value="P:carotenoid biosynthetic process"/>
    <property type="evidence" value="ECO:0007669"/>
    <property type="project" value="UniProtKB-KW"/>
</dbReference>
<comment type="pathway">
    <text evidence="1 4">Carotenoid biosynthesis.</text>
</comment>
<accession>A0A917W482</accession>
<evidence type="ECO:0000256" key="3">
    <source>
        <dbReference type="ARBA" id="ARBA00023002"/>
    </source>
</evidence>
<evidence type="ECO:0000313" key="7">
    <source>
        <dbReference type="Proteomes" id="UP000613840"/>
    </source>
</evidence>
<dbReference type="PROSITE" id="PS51257">
    <property type="entry name" value="PROKAR_LIPOPROTEIN"/>
    <property type="match status" value="1"/>
</dbReference>
<sequence length="505" mass="54655">MSKIVIVGAGLAGLSAGCRLLGQGHEVTVLEQSSQVGGVAGRLQQDGFSFDTGPTVLTMPSLIDDTLRCVGSRLADRLPLRRLEPAYRGRFADGSTIDVHTDPAEMLAEIERSCGPQEVRRFQRFVSWVTRLYELEFSTFIDVNYRTPLDLLRSPATLARLFAAGGFGRLGPAIGRRIADPRLQRLMSFQALYVGLSPSEALAIYAVISYLDSISGVWFPDGGMHAVPRALADAFVDAGGVLATGQPVTGLITDSRGRVAGVRTGDDRLMADAVVCTGDLSTTYRKLLPMLRPPRRLGSGRYAPSAVVWHLGVRGLPDERVRHHNIHFGRSWEESFTAMLQHGRLMPDPSRLVTVPSLDDAGSAPDGCSTLYVLEPVPNTAADIDWQDQSDFFRDRLGAFLNSAGYPSEVITEKLITPQDWANQGHSHGTPFALAHTFGQTGPFRPANHDHRVPGLFFAGSGTVPGVGVPMVIISGRLAAQRVGDYLTGRTAPVRRREPHVSVTG</sequence>
<dbReference type="EMBL" id="BMMZ01000004">
    <property type="protein sequence ID" value="GGL61751.1"/>
    <property type="molecule type" value="Genomic_DNA"/>
</dbReference>
<proteinExistence type="inferred from homology"/>
<dbReference type="Proteomes" id="UP000613840">
    <property type="component" value="Unassembled WGS sequence"/>
</dbReference>
<organism evidence="6 7">
    <name type="scientific">Microlunatus endophyticus</name>
    <dbReference type="NCBI Taxonomy" id="1716077"/>
    <lineage>
        <taxon>Bacteria</taxon>
        <taxon>Bacillati</taxon>
        <taxon>Actinomycetota</taxon>
        <taxon>Actinomycetes</taxon>
        <taxon>Propionibacteriales</taxon>
        <taxon>Propionibacteriaceae</taxon>
        <taxon>Microlunatus</taxon>
    </lineage>
</organism>
<evidence type="ECO:0000256" key="2">
    <source>
        <dbReference type="ARBA" id="ARBA00022746"/>
    </source>
</evidence>
<dbReference type="NCBIfam" id="TIGR02734">
    <property type="entry name" value="crtI_fam"/>
    <property type="match status" value="1"/>
</dbReference>
<gene>
    <name evidence="6" type="ORF">GCM10011575_20410</name>
</gene>
<evidence type="ECO:0000256" key="4">
    <source>
        <dbReference type="RuleBase" id="RU362075"/>
    </source>
</evidence>
<dbReference type="AlphaFoldDB" id="A0A917W482"/>
<dbReference type="InterPro" id="IPR014105">
    <property type="entry name" value="Carotenoid/retinoid_OxRdtase"/>
</dbReference>
<reference evidence="6" key="2">
    <citation type="submission" date="2020-09" db="EMBL/GenBank/DDBJ databases">
        <authorList>
            <person name="Sun Q."/>
            <person name="Zhou Y."/>
        </authorList>
    </citation>
    <scope>NUCLEOTIDE SEQUENCE</scope>
    <source>
        <strain evidence="6">CGMCC 4.7306</strain>
    </source>
</reference>
<dbReference type="SUPFAM" id="SSF51905">
    <property type="entry name" value="FAD/NAD(P)-binding domain"/>
    <property type="match status" value="1"/>
</dbReference>
<protein>
    <submittedName>
        <fullName evidence="6">Phytoene dehydrogenase</fullName>
    </submittedName>
</protein>
<keyword evidence="3 4" id="KW-0560">Oxidoreductase</keyword>
<name>A0A917W482_9ACTN</name>